<protein>
    <submittedName>
        <fullName evidence="4">ATP/GTP-binding protein</fullName>
    </submittedName>
</protein>
<evidence type="ECO:0000256" key="1">
    <source>
        <dbReference type="SAM" id="MobiDB-lite"/>
    </source>
</evidence>
<feature type="compositionally biased region" description="Low complexity" evidence="1">
    <location>
        <begin position="838"/>
        <end position="851"/>
    </location>
</feature>
<dbReference type="InterPro" id="IPR025965">
    <property type="entry name" value="FlgD/Vpr_Ig-like"/>
</dbReference>
<gene>
    <name evidence="4" type="ORF">SCLAV_2687</name>
</gene>
<dbReference type="GeneID" id="93730760"/>
<dbReference type="RefSeq" id="WP_003960985.1">
    <property type="nucleotide sequence ID" value="NZ_CM000913.1"/>
</dbReference>
<dbReference type="AlphaFoldDB" id="E2PUI0"/>
<evidence type="ECO:0000256" key="2">
    <source>
        <dbReference type="SAM" id="SignalP"/>
    </source>
</evidence>
<feature type="compositionally biased region" description="Low complexity" evidence="1">
    <location>
        <begin position="808"/>
        <end position="818"/>
    </location>
</feature>
<dbReference type="EMBL" id="CM000913">
    <property type="protein sequence ID" value="EFG07759.1"/>
    <property type="molecule type" value="Genomic_DNA"/>
</dbReference>
<feature type="chain" id="PRO_5038900668" evidence="2">
    <location>
        <begin position="37"/>
        <end position="851"/>
    </location>
</feature>
<feature type="domain" description="FlgD/Vpr Ig-like" evidence="3">
    <location>
        <begin position="758"/>
        <end position="824"/>
    </location>
</feature>
<sequence>MTSPARPRHRPVPTAPLRTAVVLTAALALSAPLAQAPAAAAPAVSTATARAAADELVVPAAQRAVARATQILNAGTTGFLWAQEGDDRLLWTAYTGGTTALRQRLPAPLTYDIDTGHFGTAASFEPGWYGDGSDTVALHSAEPSPRVTLIQGAGTAGDPVEVPLPADHAYQGTFGGTVLTRSGGSGGAPVAYHRWQVRNGTAVEAPVTGLPADARDVAVEDGDERSVVLRYRTADASDPWPHWGIVDLATGALRELPDRLGPDNGWEVSAFRLGRDAVLRVRDGRGQAEVYDRADLAAQPRSVSISSFSYQAAYGFAGSSLLAVEPTQPGNNAYRGQPLWAQRYDVENAPMRPVGRHTAHQIVAAPDGSVLVAGASAEEHVYEGDLDWGVYRVHQKADGALTRTRLTDVRPVPAQIHGLSLGSGVLTTADNSTQYEPSTIIGTYRSAWLSAPAAGGAPTVRRTTVDGRINGRDGDCSSGTVRCVRMFADGTGRHGRAEPTEWGWTVLRDNGSPDWGPLVETHGSSPRLTDLSGRYGIVDEASGGKQYVVEFPASGTGTVLTTRDKVAAAVWGDTLWSGARNGGTVSATRVRSGSAGGTGPAVESFTTRDGCTPATLQAVGRWVYWDCGDRWNAADSGVYDRTTRRTVTAPAGNVLLGDGYLVHHVEDGGAGGADGGLRLLDLSGGLPASGSSADLPVRTVAGAAALGQDGRAGVSWTVDRFGGGVAYADDQQRVHVAGSGTTASALSAIDSSAVSGPGSWSGSWWLSKPAADWELTLRHQGTGAVVRTVSGTEARGLLTAAWDGRDTAGAPAAPGPYAWSLTARPADGQGPDLTLTGAAELPEVPAPAARK</sequence>
<proteinExistence type="predicted"/>
<dbReference type="Pfam" id="PF13860">
    <property type="entry name" value="FlgD_ig"/>
    <property type="match status" value="1"/>
</dbReference>
<feature type="signal peptide" evidence="2">
    <location>
        <begin position="1"/>
        <end position="36"/>
    </location>
</feature>
<dbReference type="Proteomes" id="UP000002357">
    <property type="component" value="Chromosome"/>
</dbReference>
<dbReference type="eggNOG" id="COG5640">
    <property type="taxonomic scope" value="Bacteria"/>
</dbReference>
<dbReference type="OrthoDB" id="3275941at2"/>
<evidence type="ECO:0000259" key="3">
    <source>
        <dbReference type="Pfam" id="PF13860"/>
    </source>
</evidence>
<dbReference type="Gene3D" id="2.60.40.4070">
    <property type="match status" value="1"/>
</dbReference>
<name>E2PUI0_STRCL</name>
<organism evidence="4 5">
    <name type="scientific">Streptomyces clavuligerus</name>
    <dbReference type="NCBI Taxonomy" id="1901"/>
    <lineage>
        <taxon>Bacteria</taxon>
        <taxon>Bacillati</taxon>
        <taxon>Actinomycetota</taxon>
        <taxon>Actinomycetes</taxon>
        <taxon>Kitasatosporales</taxon>
        <taxon>Streptomycetaceae</taxon>
        <taxon>Streptomyces</taxon>
    </lineage>
</organism>
<evidence type="ECO:0000313" key="5">
    <source>
        <dbReference type="Proteomes" id="UP000002357"/>
    </source>
</evidence>
<keyword evidence="5" id="KW-1185">Reference proteome</keyword>
<reference evidence="4 5" key="1">
    <citation type="journal article" date="2010" name="Genome Biol. Evol.">
        <title>The sequence of a 1.8-mb bacterial linear plasmid reveals a rich evolutionary reservoir of secondary metabolic pathways.</title>
        <authorList>
            <person name="Medema M.H."/>
            <person name="Trefzer A."/>
            <person name="Kovalchuk A."/>
            <person name="van den Berg M."/>
            <person name="Mueller U."/>
            <person name="Heijne W."/>
            <person name="Wu L."/>
            <person name="Alam M.T."/>
            <person name="Ronning C.M."/>
            <person name="Nierman W.C."/>
            <person name="Bovenberg R.A.L."/>
            <person name="Breitling R."/>
            <person name="Takano E."/>
        </authorList>
    </citation>
    <scope>NUCLEOTIDE SEQUENCE [LARGE SCALE GENOMIC DNA]</scope>
    <source>
        <strain evidence="5">ATCC 27064 / DSM 738 / JCM 4710 / NBRC 13307 / NCIMB 12785 / NRRL 3585 / VKM Ac-602</strain>
    </source>
</reference>
<keyword evidence="2" id="KW-0732">Signal</keyword>
<feature type="region of interest" description="Disordered" evidence="1">
    <location>
        <begin position="805"/>
        <end position="851"/>
    </location>
</feature>
<evidence type="ECO:0000313" key="4">
    <source>
        <dbReference type="EMBL" id="EFG07759.1"/>
    </source>
</evidence>
<accession>E2PUI0</accession>
<dbReference type="KEGG" id="sclf:BB341_15075"/>